<dbReference type="GO" id="GO:0016740">
    <property type="term" value="F:transferase activity"/>
    <property type="evidence" value="ECO:0007669"/>
    <property type="project" value="UniProtKB-KW"/>
</dbReference>
<organism evidence="2 3">
    <name type="scientific">Carnobacterium alterfunditum</name>
    <dbReference type="NCBI Taxonomy" id="28230"/>
    <lineage>
        <taxon>Bacteria</taxon>
        <taxon>Bacillati</taxon>
        <taxon>Bacillota</taxon>
        <taxon>Bacilli</taxon>
        <taxon>Lactobacillales</taxon>
        <taxon>Carnobacteriaceae</taxon>
        <taxon>Carnobacterium</taxon>
    </lineage>
</organism>
<protein>
    <submittedName>
        <fullName evidence="2">Acetyltransferase (GNAT) domain-containing protein</fullName>
    </submittedName>
</protein>
<accession>A0A1N6HE10</accession>
<dbReference type="STRING" id="28230.SAMN05878443_1798"/>
<dbReference type="Pfam" id="PF13480">
    <property type="entry name" value="Acetyltransf_6"/>
    <property type="match status" value="1"/>
</dbReference>
<dbReference type="RefSeq" id="WP_034545219.1">
    <property type="nucleotide sequence ID" value="NZ_FSRN01000001.1"/>
</dbReference>
<sequence length="322" mass="37671">MEINFTEPYGRLYETIEDGELEFFNFKNKYGKVKNMFIKRKIPFDLDNKVFFDIVTPYGYGGPVIQETTNEKKLLEGYFEAFSDYCQKNDIITEFIRFDLFENTQVRDQFYGDVTLVGKNIVRDLNLPMTKDVRKSNLKNAELAKKSGIKIISDKTGEYIDDFLDVYYSTMERTGADDYYYFKKPFFEQIHETMKDQFIYFHAVMDDKVISTALILIGKEKSFAFLAGTLGEYYDYHPEALVELTTIQWLKDKGLAKYIIGGGHKGEDGIYLHKKGYARNGDYPFYVGKKVHDPIIYKKLINLRKTIGDFDGETSFFPKYRT</sequence>
<dbReference type="InterPro" id="IPR016181">
    <property type="entry name" value="Acyl_CoA_acyltransferase"/>
</dbReference>
<keyword evidence="2" id="KW-0808">Transferase</keyword>
<evidence type="ECO:0000259" key="1">
    <source>
        <dbReference type="Pfam" id="PF13480"/>
    </source>
</evidence>
<dbReference type="PANTHER" id="PTHR36174:SF1">
    <property type="entry name" value="LIPID II:GLYCINE GLYCYLTRANSFERASE"/>
    <property type="match status" value="1"/>
</dbReference>
<keyword evidence="3" id="KW-1185">Reference proteome</keyword>
<dbReference type="AlphaFoldDB" id="A0A1N6HE10"/>
<proteinExistence type="predicted"/>
<dbReference type="PANTHER" id="PTHR36174">
    <property type="entry name" value="LIPID II:GLYCINE GLYCYLTRANSFERASE"/>
    <property type="match status" value="1"/>
</dbReference>
<dbReference type="Gene3D" id="3.40.630.30">
    <property type="match status" value="1"/>
</dbReference>
<reference evidence="3" key="1">
    <citation type="submission" date="2016-11" db="EMBL/GenBank/DDBJ databases">
        <authorList>
            <person name="Varghese N."/>
            <person name="Submissions S."/>
        </authorList>
    </citation>
    <scope>NUCLEOTIDE SEQUENCE [LARGE SCALE GENOMIC DNA]</scope>
    <source>
        <strain evidence="3">313</strain>
    </source>
</reference>
<dbReference type="SUPFAM" id="SSF55729">
    <property type="entry name" value="Acyl-CoA N-acyltransferases (Nat)"/>
    <property type="match status" value="1"/>
</dbReference>
<name>A0A1N6HE10_9LACT</name>
<dbReference type="EMBL" id="FSRN01000001">
    <property type="protein sequence ID" value="SIO17973.1"/>
    <property type="molecule type" value="Genomic_DNA"/>
</dbReference>
<dbReference type="InterPro" id="IPR050644">
    <property type="entry name" value="PG_Glycine_Bridge_Synth"/>
</dbReference>
<feature type="domain" description="BioF2-like acetyltransferase" evidence="1">
    <location>
        <begin position="145"/>
        <end position="264"/>
    </location>
</feature>
<gene>
    <name evidence="2" type="ORF">SAMN05878443_1798</name>
</gene>
<dbReference type="eggNOG" id="COG5653">
    <property type="taxonomic scope" value="Bacteria"/>
</dbReference>
<dbReference type="InterPro" id="IPR038740">
    <property type="entry name" value="BioF2-like_GNAT_dom"/>
</dbReference>
<evidence type="ECO:0000313" key="2">
    <source>
        <dbReference type="EMBL" id="SIO17973.1"/>
    </source>
</evidence>
<evidence type="ECO:0000313" key="3">
    <source>
        <dbReference type="Proteomes" id="UP000184758"/>
    </source>
</evidence>
<dbReference type="Proteomes" id="UP000184758">
    <property type="component" value="Unassembled WGS sequence"/>
</dbReference>
<dbReference type="OrthoDB" id="9785911at2"/>